<keyword evidence="8 13" id="KW-0472">Membrane</keyword>
<evidence type="ECO:0000256" key="3">
    <source>
        <dbReference type="ARBA" id="ARBA00022692"/>
    </source>
</evidence>
<sequence length="351" mass="40097">MTGTTETPTTDYTKRKVNFDDKSQQRYNHGHCTKVRDKNSASNMLFLAVAVFYELLYLVLQFIVTTLESWYLTLFPKKMKSLAGEIILVTGAGHGIGRETCYLYAEERAILVLWDIDENGILETKRLLAEKGHEKVFTYKVDVSNRADVLKTAEKVREEVGDVTILVNNAGILPCRPLKDHSPELIEKIFSVNVFAHFWTLEAFLPRMLEKNEGHIVAMSSFCGILGLANAVPYCASKFAVRGLMEALSEEMRCTGDRKRNEKSRIKFTTIYPIMVNTGLVKNPRNRFPLLLDLLPPEKVASIVVKAIRREYREVSIPRAMLTMDRLSRLIPEKFNYYVRDFLDTGLDPDD</sequence>
<dbReference type="PRINTS" id="PR00080">
    <property type="entry name" value="SDRFAMILY"/>
</dbReference>
<dbReference type="CDD" id="cd05339">
    <property type="entry name" value="17beta-HSDXI-like_SDR_c"/>
    <property type="match status" value="1"/>
</dbReference>
<evidence type="ECO:0000256" key="6">
    <source>
        <dbReference type="ARBA" id="ARBA00023002"/>
    </source>
</evidence>
<evidence type="ECO:0000256" key="11">
    <source>
        <dbReference type="ARBA" id="ARBA00082544"/>
    </source>
</evidence>
<feature type="transmembrane region" description="Helical" evidence="13">
    <location>
        <begin position="44"/>
        <end position="72"/>
    </location>
</feature>
<name>A0AAN9TIY3_9HEMI</name>
<dbReference type="InterPro" id="IPR002347">
    <property type="entry name" value="SDR_fam"/>
</dbReference>
<dbReference type="Gene3D" id="3.40.50.720">
    <property type="entry name" value="NAD(P)-binding Rossmann-like Domain"/>
    <property type="match status" value="1"/>
</dbReference>
<dbReference type="PANTHER" id="PTHR24322">
    <property type="entry name" value="PKSB"/>
    <property type="match status" value="1"/>
</dbReference>
<evidence type="ECO:0000256" key="4">
    <source>
        <dbReference type="ARBA" id="ARBA00022857"/>
    </source>
</evidence>
<keyword evidence="6" id="KW-0560">Oxidoreductase</keyword>
<evidence type="ECO:0000256" key="12">
    <source>
        <dbReference type="RuleBase" id="RU000363"/>
    </source>
</evidence>
<dbReference type="AlphaFoldDB" id="A0AAN9TIY3"/>
<dbReference type="GO" id="GO:0005811">
    <property type="term" value="C:lipid droplet"/>
    <property type="evidence" value="ECO:0007669"/>
    <property type="project" value="TreeGrafter"/>
</dbReference>
<dbReference type="PANTHER" id="PTHR24322:SF736">
    <property type="entry name" value="RETINOL DEHYDROGENASE 10"/>
    <property type="match status" value="1"/>
</dbReference>
<evidence type="ECO:0000256" key="2">
    <source>
        <dbReference type="ARBA" id="ARBA00006484"/>
    </source>
</evidence>
<evidence type="ECO:0000313" key="14">
    <source>
        <dbReference type="EMBL" id="KAK7595142.1"/>
    </source>
</evidence>
<proteinExistence type="inferred from homology"/>
<dbReference type="PRINTS" id="PR00081">
    <property type="entry name" value="GDHRDH"/>
</dbReference>
<dbReference type="SUPFAM" id="SSF51735">
    <property type="entry name" value="NAD(P)-binding Rossmann-fold domains"/>
    <property type="match status" value="1"/>
</dbReference>
<dbReference type="GO" id="GO:0052650">
    <property type="term" value="F:all-trans-retinol dehydrogenase (NADP+) activity"/>
    <property type="evidence" value="ECO:0007669"/>
    <property type="project" value="UniProtKB-ARBA"/>
</dbReference>
<dbReference type="Pfam" id="PF00106">
    <property type="entry name" value="adh_short"/>
    <property type="match status" value="1"/>
</dbReference>
<dbReference type="PROSITE" id="PS00061">
    <property type="entry name" value="ADH_SHORT"/>
    <property type="match status" value="1"/>
</dbReference>
<evidence type="ECO:0000256" key="13">
    <source>
        <dbReference type="SAM" id="Phobius"/>
    </source>
</evidence>
<comment type="subcellular location">
    <subcellularLocation>
        <location evidence="1">Membrane</location>
        <topology evidence="1">Multi-pass membrane protein</topology>
    </subcellularLocation>
</comment>
<keyword evidence="4" id="KW-0521">NADP</keyword>
<evidence type="ECO:0000256" key="5">
    <source>
        <dbReference type="ARBA" id="ARBA00022989"/>
    </source>
</evidence>
<evidence type="ECO:0000256" key="9">
    <source>
        <dbReference type="ARBA" id="ARBA00059620"/>
    </source>
</evidence>
<dbReference type="EMBL" id="JBBCAQ010000019">
    <property type="protein sequence ID" value="KAK7595142.1"/>
    <property type="molecule type" value="Genomic_DNA"/>
</dbReference>
<reference evidence="14 15" key="1">
    <citation type="submission" date="2024-03" db="EMBL/GenBank/DDBJ databases">
        <title>Adaptation during the transition from Ophiocordyceps entomopathogen to insect associate is accompanied by gene loss and intensified selection.</title>
        <authorList>
            <person name="Ward C.M."/>
            <person name="Onetto C.A."/>
            <person name="Borneman A.R."/>
        </authorList>
    </citation>
    <scope>NUCLEOTIDE SEQUENCE [LARGE SCALE GENOMIC DNA]</scope>
    <source>
        <strain evidence="14">AWRI1</strain>
        <tissue evidence="14">Single Adult Female</tissue>
    </source>
</reference>
<keyword evidence="15" id="KW-1185">Reference proteome</keyword>
<evidence type="ECO:0000256" key="10">
    <source>
        <dbReference type="ARBA" id="ARBA00068717"/>
    </source>
</evidence>
<keyword evidence="7" id="KW-0443">Lipid metabolism</keyword>
<evidence type="ECO:0000256" key="8">
    <source>
        <dbReference type="ARBA" id="ARBA00023136"/>
    </source>
</evidence>
<dbReference type="Proteomes" id="UP001367676">
    <property type="component" value="Unassembled WGS sequence"/>
</dbReference>
<accession>A0AAN9TIY3</accession>
<comment type="function">
    <text evidence="9">Catalyzes the reduction of all-trans-retinal to all-trans-retinol in the presence of NADPH.</text>
</comment>
<comment type="caution">
    <text evidence="14">The sequence shown here is derived from an EMBL/GenBank/DDBJ whole genome shotgun (WGS) entry which is preliminary data.</text>
</comment>
<dbReference type="InterPro" id="IPR036291">
    <property type="entry name" value="NAD(P)-bd_dom_sf"/>
</dbReference>
<gene>
    <name evidence="14" type="ORF">V9T40_001575</name>
</gene>
<dbReference type="InterPro" id="IPR020904">
    <property type="entry name" value="Sc_DH/Rdtase_CS"/>
</dbReference>
<dbReference type="FunFam" id="3.40.50.720:FF:000131">
    <property type="entry name" value="Short-chain dehydrogenase/reductase 3"/>
    <property type="match status" value="1"/>
</dbReference>
<evidence type="ECO:0000256" key="1">
    <source>
        <dbReference type="ARBA" id="ARBA00004141"/>
    </source>
</evidence>
<keyword evidence="3 13" id="KW-0812">Transmembrane</keyword>
<organism evidence="14 15">
    <name type="scientific">Parthenolecanium corni</name>
    <dbReference type="NCBI Taxonomy" id="536013"/>
    <lineage>
        <taxon>Eukaryota</taxon>
        <taxon>Metazoa</taxon>
        <taxon>Ecdysozoa</taxon>
        <taxon>Arthropoda</taxon>
        <taxon>Hexapoda</taxon>
        <taxon>Insecta</taxon>
        <taxon>Pterygota</taxon>
        <taxon>Neoptera</taxon>
        <taxon>Paraneoptera</taxon>
        <taxon>Hemiptera</taxon>
        <taxon>Sternorrhyncha</taxon>
        <taxon>Coccoidea</taxon>
        <taxon>Coccidae</taxon>
        <taxon>Parthenolecanium</taxon>
    </lineage>
</organism>
<dbReference type="GO" id="GO:0016020">
    <property type="term" value="C:membrane"/>
    <property type="evidence" value="ECO:0007669"/>
    <property type="project" value="UniProtKB-SubCell"/>
</dbReference>
<comment type="similarity">
    <text evidence="2 12">Belongs to the short-chain dehydrogenases/reductases (SDR) family.</text>
</comment>
<evidence type="ECO:0000313" key="15">
    <source>
        <dbReference type="Proteomes" id="UP001367676"/>
    </source>
</evidence>
<keyword evidence="5 13" id="KW-1133">Transmembrane helix</keyword>
<protein>
    <recommendedName>
        <fullName evidence="10">Short-chain dehydrogenase/reductase 3</fullName>
    </recommendedName>
    <alternativeName>
        <fullName evidence="11">Retinal short-chain dehydrogenase/reductase 1</fullName>
    </alternativeName>
</protein>
<evidence type="ECO:0000256" key="7">
    <source>
        <dbReference type="ARBA" id="ARBA00023098"/>
    </source>
</evidence>